<reference evidence="3" key="3">
    <citation type="submission" date="2025-04" db="UniProtKB">
        <authorList>
            <consortium name="RefSeq"/>
        </authorList>
    </citation>
    <scope>IDENTIFICATION</scope>
    <source>
        <strain evidence="3">CBS 304.34</strain>
    </source>
</reference>
<keyword evidence="2" id="KW-1185">Reference proteome</keyword>
<dbReference type="RefSeq" id="XP_033572521.1">
    <property type="nucleotide sequence ID" value="XM_033720795.1"/>
</dbReference>
<sequence length="163" mass="17865">MLRLAAPAPQLENSLVDSHHGAHHIPEPRDEEVDCAWGAVDGCREARLPARLALSAHLNSFPSIAHGNTNRLTLFSVGTNALTAGIASCPSPSGFMACHKHTQSEAYCIISAYDFVSIKGERHVVRPGSTAFVQYYVISLGTQIYHCWAPILPIRHHCEERRS</sequence>
<accession>A0A6A6YCJ3</accession>
<dbReference type="AlphaFoldDB" id="A0A6A6YCJ3"/>
<dbReference type="OrthoDB" id="445803at2759"/>
<reference evidence="3" key="2">
    <citation type="submission" date="2020-04" db="EMBL/GenBank/DDBJ databases">
        <authorList>
            <consortium name="NCBI Genome Project"/>
        </authorList>
    </citation>
    <scope>NUCLEOTIDE SEQUENCE</scope>
    <source>
        <strain evidence="3">CBS 304.34</strain>
    </source>
</reference>
<gene>
    <name evidence="1 3" type="ORF">BDZ99DRAFT_466527</name>
</gene>
<protein>
    <submittedName>
        <fullName evidence="1 3">Uncharacterized protein</fullName>
    </submittedName>
</protein>
<dbReference type="GeneID" id="54461688"/>
<evidence type="ECO:0000313" key="1">
    <source>
        <dbReference type="EMBL" id="KAF2805557.1"/>
    </source>
</evidence>
<name>A0A6A6YCJ3_9PEZI</name>
<organism evidence="1">
    <name type="scientific">Mytilinidion resinicola</name>
    <dbReference type="NCBI Taxonomy" id="574789"/>
    <lineage>
        <taxon>Eukaryota</taxon>
        <taxon>Fungi</taxon>
        <taxon>Dikarya</taxon>
        <taxon>Ascomycota</taxon>
        <taxon>Pezizomycotina</taxon>
        <taxon>Dothideomycetes</taxon>
        <taxon>Pleosporomycetidae</taxon>
        <taxon>Mytilinidiales</taxon>
        <taxon>Mytilinidiaceae</taxon>
        <taxon>Mytilinidion</taxon>
    </lineage>
</organism>
<reference evidence="1 3" key="1">
    <citation type="journal article" date="2020" name="Stud. Mycol.">
        <title>101 Dothideomycetes genomes: a test case for predicting lifestyles and emergence of pathogens.</title>
        <authorList>
            <person name="Haridas S."/>
            <person name="Albert R."/>
            <person name="Binder M."/>
            <person name="Bloem J."/>
            <person name="Labutti K."/>
            <person name="Salamov A."/>
            <person name="Andreopoulos B."/>
            <person name="Baker S."/>
            <person name="Barry K."/>
            <person name="Bills G."/>
            <person name="Bluhm B."/>
            <person name="Cannon C."/>
            <person name="Castanera R."/>
            <person name="Culley D."/>
            <person name="Daum C."/>
            <person name="Ezra D."/>
            <person name="Gonzalez J."/>
            <person name="Henrissat B."/>
            <person name="Kuo A."/>
            <person name="Liang C."/>
            <person name="Lipzen A."/>
            <person name="Lutzoni F."/>
            <person name="Magnuson J."/>
            <person name="Mondo S."/>
            <person name="Nolan M."/>
            <person name="Ohm R."/>
            <person name="Pangilinan J."/>
            <person name="Park H.-J."/>
            <person name="Ramirez L."/>
            <person name="Alfaro M."/>
            <person name="Sun H."/>
            <person name="Tritt A."/>
            <person name="Yoshinaga Y."/>
            <person name="Zwiers L.-H."/>
            <person name="Turgeon B."/>
            <person name="Goodwin S."/>
            <person name="Spatafora J."/>
            <person name="Crous P."/>
            <person name="Grigoriev I."/>
        </authorList>
    </citation>
    <scope>NUCLEOTIDE SEQUENCE</scope>
    <source>
        <strain evidence="1 3">CBS 304.34</strain>
    </source>
</reference>
<dbReference type="Proteomes" id="UP000504636">
    <property type="component" value="Unplaced"/>
</dbReference>
<dbReference type="EMBL" id="MU003709">
    <property type="protein sequence ID" value="KAF2805557.1"/>
    <property type="molecule type" value="Genomic_DNA"/>
</dbReference>
<proteinExistence type="predicted"/>
<evidence type="ECO:0000313" key="3">
    <source>
        <dbReference type="RefSeq" id="XP_033572521.1"/>
    </source>
</evidence>
<evidence type="ECO:0000313" key="2">
    <source>
        <dbReference type="Proteomes" id="UP000504636"/>
    </source>
</evidence>